<dbReference type="Pfam" id="PF01068">
    <property type="entry name" value="DNA_ligase_A_M"/>
    <property type="match status" value="1"/>
</dbReference>
<dbReference type="InterPro" id="IPR012310">
    <property type="entry name" value="DNA_ligase_ATP-dep_cent"/>
</dbReference>
<evidence type="ECO:0000256" key="4">
    <source>
        <dbReference type="ARBA" id="ARBA00034003"/>
    </source>
</evidence>
<dbReference type="PANTHER" id="PTHR45674:SF4">
    <property type="entry name" value="DNA LIGASE 1"/>
    <property type="match status" value="1"/>
</dbReference>
<dbReference type="Gene3D" id="2.40.50.140">
    <property type="entry name" value="Nucleic acid-binding proteins"/>
    <property type="match status" value="1"/>
</dbReference>
<evidence type="ECO:0000313" key="6">
    <source>
        <dbReference type="EMBL" id="MZP44658.1"/>
    </source>
</evidence>
<dbReference type="SUPFAM" id="SSF56091">
    <property type="entry name" value="DNA ligase/mRNA capping enzyme, catalytic domain"/>
    <property type="match status" value="1"/>
</dbReference>
<keyword evidence="3" id="KW-0436">Ligase</keyword>
<dbReference type="SUPFAM" id="SSF50249">
    <property type="entry name" value="Nucleic acid-binding proteins"/>
    <property type="match status" value="1"/>
</dbReference>
<evidence type="ECO:0000256" key="2">
    <source>
        <dbReference type="ARBA" id="ARBA00012727"/>
    </source>
</evidence>
<evidence type="ECO:0000256" key="3">
    <source>
        <dbReference type="ARBA" id="ARBA00022598"/>
    </source>
</evidence>
<proteinExistence type="inferred from homology"/>
<comment type="catalytic activity">
    <reaction evidence="4">
        <text>ATP + (deoxyribonucleotide)n-3'-hydroxyl + 5'-phospho-(deoxyribonucleotide)m = (deoxyribonucleotide)n+m + AMP + diphosphate.</text>
        <dbReference type="EC" id="6.5.1.1"/>
    </reaction>
</comment>
<dbReference type="GO" id="GO:0003910">
    <property type="term" value="F:DNA ligase (ATP) activity"/>
    <property type="evidence" value="ECO:0007669"/>
    <property type="project" value="UniProtKB-EC"/>
</dbReference>
<dbReference type="CDD" id="cd07906">
    <property type="entry name" value="Adenylation_DNA_ligase_LigD_LigC"/>
    <property type="match status" value="1"/>
</dbReference>
<dbReference type="Gene3D" id="3.30.470.30">
    <property type="entry name" value="DNA ligase/mRNA capping enzyme"/>
    <property type="match status" value="1"/>
</dbReference>
<dbReference type="RefSeq" id="WP_161263227.1">
    <property type="nucleotide sequence ID" value="NZ_JAFBDC010000026.1"/>
</dbReference>
<dbReference type="EC" id="6.5.1.1" evidence="2"/>
<dbReference type="GO" id="GO:0006310">
    <property type="term" value="P:DNA recombination"/>
    <property type="evidence" value="ECO:0007669"/>
    <property type="project" value="InterPro"/>
</dbReference>
<dbReference type="PANTHER" id="PTHR45674">
    <property type="entry name" value="DNA LIGASE 1/3 FAMILY MEMBER"/>
    <property type="match status" value="1"/>
</dbReference>
<evidence type="ECO:0000313" key="7">
    <source>
        <dbReference type="Proteomes" id="UP000471031"/>
    </source>
</evidence>
<name>A0A845LER5_HELGE</name>
<dbReference type="InterPro" id="IPR050191">
    <property type="entry name" value="ATP-dep_DNA_ligase"/>
</dbReference>
<evidence type="ECO:0000256" key="1">
    <source>
        <dbReference type="ARBA" id="ARBA00007572"/>
    </source>
</evidence>
<feature type="domain" description="ATP-dependent DNA ligase family profile" evidence="5">
    <location>
        <begin position="105"/>
        <end position="196"/>
    </location>
</feature>
<protein>
    <recommendedName>
        <fullName evidence="2">DNA ligase (ATP)</fullName>
        <ecNumber evidence="2">6.5.1.1</ecNumber>
    </recommendedName>
</protein>
<dbReference type="InterPro" id="IPR012309">
    <property type="entry name" value="DNA_ligase_ATP-dep_C"/>
</dbReference>
<comment type="similarity">
    <text evidence="1">Belongs to the ATP-dependent DNA ligase family.</text>
</comment>
<accession>A0A845LER5</accession>
<dbReference type="AlphaFoldDB" id="A0A845LER5"/>
<organism evidence="6 7">
    <name type="scientific">Heliomicrobium gestii</name>
    <name type="common">Heliobacterium gestii</name>
    <dbReference type="NCBI Taxonomy" id="2699"/>
    <lineage>
        <taxon>Bacteria</taxon>
        <taxon>Bacillati</taxon>
        <taxon>Bacillota</taxon>
        <taxon>Clostridia</taxon>
        <taxon>Eubacteriales</taxon>
        <taxon>Heliobacteriaceae</taxon>
        <taxon>Heliomicrobium</taxon>
    </lineage>
</organism>
<dbReference type="PROSITE" id="PS50160">
    <property type="entry name" value="DNA_LIGASE_A3"/>
    <property type="match status" value="1"/>
</dbReference>
<reference evidence="6 7" key="1">
    <citation type="submission" date="2020-01" db="EMBL/GenBank/DDBJ databases">
        <title>Whole genome sequence of Heliobacterium gestii DSM 11169.</title>
        <authorList>
            <person name="Kyndt J.A."/>
            <person name="Meyer T.E."/>
        </authorList>
    </citation>
    <scope>NUCLEOTIDE SEQUENCE [LARGE SCALE GENOMIC DNA]</scope>
    <source>
        <strain evidence="6 7">DSM 11169</strain>
    </source>
</reference>
<sequence length="318" mass="35826">MKRPIVPMEPLPHPEPFDHPDFLFQVKWDGIRALAFVIGSDITLQNRKGRDITRTYVDVASQPILRPGNSGIVDGELVVLDDTGKPSFPLILRREQARTEATIRRHTEQYPVRFMAFDLLELNGQALLAYPLHKRLALLQEYLAVSEQAFFTDSHLEEGAAFFHGVKALGLEGMVAKEKNSAYVFGKKHGAWKKIKNYREITCPVIGYTQTQPGRLASLVLGKADDEELTYIGRVSSGLTAKEAELWRQRLVPLPPEKEDRSAPRLKCGLGRKHGPGKPAYTPVFPNHFVHVRYLEWTPDLCLRHPSYLGAAENSKSP</sequence>
<dbReference type="OrthoDB" id="9802472at2"/>
<evidence type="ECO:0000259" key="5">
    <source>
        <dbReference type="PROSITE" id="PS50160"/>
    </source>
</evidence>
<dbReference type="Proteomes" id="UP000471031">
    <property type="component" value="Unassembled WGS sequence"/>
</dbReference>
<comment type="caution">
    <text evidence="6">The sequence shown here is derived from an EMBL/GenBank/DDBJ whole genome shotgun (WGS) entry which is preliminary data.</text>
</comment>
<dbReference type="GO" id="GO:0006281">
    <property type="term" value="P:DNA repair"/>
    <property type="evidence" value="ECO:0007669"/>
    <property type="project" value="InterPro"/>
</dbReference>
<dbReference type="Pfam" id="PF04679">
    <property type="entry name" value="DNA_ligase_A_C"/>
    <property type="match status" value="1"/>
</dbReference>
<dbReference type="InterPro" id="IPR012340">
    <property type="entry name" value="NA-bd_OB-fold"/>
</dbReference>
<dbReference type="Gene3D" id="3.30.1490.70">
    <property type="match status" value="1"/>
</dbReference>
<keyword evidence="7" id="KW-1185">Reference proteome</keyword>
<dbReference type="EMBL" id="WXEX01000025">
    <property type="protein sequence ID" value="MZP44658.1"/>
    <property type="molecule type" value="Genomic_DNA"/>
</dbReference>
<gene>
    <name evidence="6" type="ORF">GTO89_16690</name>
</gene>
<dbReference type="GO" id="GO:0005524">
    <property type="term" value="F:ATP binding"/>
    <property type="evidence" value="ECO:0007669"/>
    <property type="project" value="InterPro"/>
</dbReference>